<evidence type="ECO:0000259" key="7">
    <source>
        <dbReference type="Pfam" id="PF01432"/>
    </source>
</evidence>
<dbReference type="AlphaFoldDB" id="A0A346Y085"/>
<dbReference type="Gene3D" id="1.10.1370.20">
    <property type="entry name" value="Oligoendopeptidase f, C-terminal domain"/>
    <property type="match status" value="1"/>
</dbReference>
<feature type="domain" description="Peptidase M3A/M3B catalytic" evidence="7">
    <location>
        <begin position="207"/>
        <end position="584"/>
    </location>
</feature>
<sequence>MTTSAPPPARTTDDPPTWDLTDLFDGPDDRALLDVVEGTLGHAKAYATRWRGRIADLDAPRLAAAITEYEQLVLPVRRASTYANLRVATDGDDPARQALAARLAEVTATAQQEVLFLELELLALPEDRIATLLQEPALAGHRHYLTTLRRQREHVLGEPEERVLTALGPTGPSAWQRLFANMSSSIQVPRPDGPPRPLEHATADLQSPDRRVRDIATEGISMALMGELRIRASIYDTLVQDHAIRDDLRGHDSWLHVRNLANEVNDTQVRALVDAVTARYDLVGRWYRLKARLMGLDTLAEHDRYAPLPLGDAPQQFSWTEARELVTAAYADFSPVAAEIVEMHFDEAWIDAVPGEHKQPGAFCVAVPGQHPWVNLSFTGADNDVMTLAHELGHGIHGFLQRDVVQSSFDVPLTMAETASVFGETVTHRRLEAASTDNATTLRLLARRIDGEIATIFRQVAMFRFEDEVHTRRRASGQLSVEDLNGIWMATQREMFDGAVQLGDRYAHWWSYVPHFVHSPGYVYAYAFGNLLSFALLERWEADGDRFVNAYLTMLSKGGSESPEDLLAPLGVDLADPEFWQSGLAVLEGLIERAERLADTVTTARTTGPSAGALPGR</sequence>
<reference evidence="9 10" key="1">
    <citation type="submission" date="2018-09" db="EMBL/GenBank/DDBJ databases">
        <title>Complete genome sequence of Euzebya sp. DY32-46 isolated from seawater of Pacific Ocean.</title>
        <authorList>
            <person name="Xu L."/>
            <person name="Wu Y.-H."/>
            <person name="Xu X.-W."/>
        </authorList>
    </citation>
    <scope>NUCLEOTIDE SEQUENCE [LARGE SCALE GENOMIC DNA]</scope>
    <source>
        <strain evidence="9 10">DY32-46</strain>
    </source>
</reference>
<evidence type="ECO:0000256" key="4">
    <source>
        <dbReference type="ARBA" id="ARBA00022833"/>
    </source>
</evidence>
<dbReference type="PANTHER" id="PTHR11804">
    <property type="entry name" value="PROTEASE M3 THIMET OLIGOPEPTIDASE-RELATED"/>
    <property type="match status" value="1"/>
</dbReference>
<accession>A0A346Y085</accession>
<dbReference type="CDD" id="cd09610">
    <property type="entry name" value="M3B_PepF"/>
    <property type="match status" value="1"/>
</dbReference>
<gene>
    <name evidence="9" type="ORF">DVS28_a3206</name>
</gene>
<dbReference type="GO" id="GO:0004222">
    <property type="term" value="F:metalloendopeptidase activity"/>
    <property type="evidence" value="ECO:0007669"/>
    <property type="project" value="InterPro"/>
</dbReference>
<dbReference type="SUPFAM" id="SSF55486">
    <property type="entry name" value="Metalloproteases ('zincins'), catalytic domain"/>
    <property type="match status" value="1"/>
</dbReference>
<keyword evidence="1 6" id="KW-0645">Protease</keyword>
<evidence type="ECO:0000313" key="9">
    <source>
        <dbReference type="EMBL" id="AXV07882.1"/>
    </source>
</evidence>
<evidence type="ECO:0000256" key="5">
    <source>
        <dbReference type="ARBA" id="ARBA00023049"/>
    </source>
</evidence>
<dbReference type="EMBL" id="CP031165">
    <property type="protein sequence ID" value="AXV07882.1"/>
    <property type="molecule type" value="Genomic_DNA"/>
</dbReference>
<dbReference type="InterPro" id="IPR045090">
    <property type="entry name" value="Pept_M3A_M3B"/>
</dbReference>
<protein>
    <submittedName>
        <fullName evidence="9">Oligoendopeptidase F</fullName>
    </submittedName>
</protein>
<proteinExistence type="inferred from homology"/>
<dbReference type="RefSeq" id="WP_114592309.1">
    <property type="nucleotide sequence ID" value="NZ_CP031165.1"/>
</dbReference>
<evidence type="ECO:0000313" key="10">
    <source>
        <dbReference type="Proteomes" id="UP000264006"/>
    </source>
</evidence>
<organism evidence="9 10">
    <name type="scientific">Euzebya pacifica</name>
    <dbReference type="NCBI Taxonomy" id="1608957"/>
    <lineage>
        <taxon>Bacteria</taxon>
        <taxon>Bacillati</taxon>
        <taxon>Actinomycetota</taxon>
        <taxon>Nitriliruptoria</taxon>
        <taxon>Euzebyales</taxon>
    </lineage>
</organism>
<comment type="cofactor">
    <cofactor evidence="6">
        <name>Zn(2+)</name>
        <dbReference type="ChEBI" id="CHEBI:29105"/>
    </cofactor>
    <text evidence="6">Binds 1 zinc ion.</text>
</comment>
<keyword evidence="5 6" id="KW-0482">Metalloprotease</keyword>
<evidence type="ECO:0000259" key="8">
    <source>
        <dbReference type="Pfam" id="PF08439"/>
    </source>
</evidence>
<evidence type="ECO:0000256" key="2">
    <source>
        <dbReference type="ARBA" id="ARBA00022723"/>
    </source>
</evidence>
<keyword evidence="10" id="KW-1185">Reference proteome</keyword>
<feature type="domain" description="Oligopeptidase F N-terminal" evidence="8">
    <location>
        <begin position="120"/>
        <end position="186"/>
    </location>
</feature>
<evidence type="ECO:0000256" key="6">
    <source>
        <dbReference type="RuleBase" id="RU003435"/>
    </source>
</evidence>
<dbReference type="PANTHER" id="PTHR11804:SF5">
    <property type="entry name" value="OLIGOENDOPEPTIDASE F"/>
    <property type="match status" value="1"/>
</dbReference>
<keyword evidence="4 6" id="KW-0862">Zinc</keyword>
<dbReference type="InterPro" id="IPR042088">
    <property type="entry name" value="OligoPept_F_C"/>
</dbReference>
<comment type="similarity">
    <text evidence="6">Belongs to the peptidase M3 family.</text>
</comment>
<dbReference type="Pfam" id="PF01432">
    <property type="entry name" value="Peptidase_M3"/>
    <property type="match status" value="1"/>
</dbReference>
<dbReference type="InterPro" id="IPR001567">
    <property type="entry name" value="Pept_M3A_M3B_dom"/>
</dbReference>
<dbReference type="GO" id="GO:0006518">
    <property type="term" value="P:peptide metabolic process"/>
    <property type="evidence" value="ECO:0007669"/>
    <property type="project" value="TreeGrafter"/>
</dbReference>
<dbReference type="Pfam" id="PF08439">
    <property type="entry name" value="Peptidase_M3_N"/>
    <property type="match status" value="1"/>
</dbReference>
<dbReference type="KEGG" id="euz:DVS28_a3206"/>
<evidence type="ECO:0000256" key="3">
    <source>
        <dbReference type="ARBA" id="ARBA00022801"/>
    </source>
</evidence>
<evidence type="ECO:0000256" key="1">
    <source>
        <dbReference type="ARBA" id="ARBA00022670"/>
    </source>
</evidence>
<keyword evidence="2 6" id="KW-0479">Metal-binding</keyword>
<dbReference type="GO" id="GO:0046872">
    <property type="term" value="F:metal ion binding"/>
    <property type="evidence" value="ECO:0007669"/>
    <property type="project" value="UniProtKB-UniRule"/>
</dbReference>
<dbReference type="InterPro" id="IPR013647">
    <property type="entry name" value="OligopepF_N_dom"/>
</dbReference>
<name>A0A346Y085_9ACTN</name>
<dbReference type="Gene3D" id="1.20.140.70">
    <property type="entry name" value="Oligopeptidase f, N-terminal domain"/>
    <property type="match status" value="1"/>
</dbReference>
<dbReference type="GO" id="GO:0006508">
    <property type="term" value="P:proteolysis"/>
    <property type="evidence" value="ECO:0007669"/>
    <property type="project" value="UniProtKB-KW"/>
</dbReference>
<dbReference type="Proteomes" id="UP000264006">
    <property type="component" value="Chromosome"/>
</dbReference>
<dbReference type="OrthoDB" id="9766487at2"/>
<keyword evidence="3 6" id="KW-0378">Hydrolase</keyword>